<evidence type="ECO:0000313" key="2">
    <source>
        <dbReference type="EnsemblPlants" id="Bra035292.1-P"/>
    </source>
</evidence>
<accession>M4F2J3</accession>
<name>M4F2J3_BRACM</name>
<reference evidence="2 3" key="2">
    <citation type="journal article" date="2018" name="Hortic Res">
        <title>Improved Brassica rapa reference genome by single-molecule sequencing and chromosome conformation capture technologies.</title>
        <authorList>
            <person name="Zhang L."/>
            <person name="Cai X."/>
            <person name="Wu J."/>
            <person name="Liu M."/>
            <person name="Grob S."/>
            <person name="Cheng F."/>
            <person name="Liang J."/>
            <person name="Cai C."/>
            <person name="Liu Z."/>
            <person name="Liu B."/>
            <person name="Wang F."/>
            <person name="Li S."/>
            <person name="Liu F."/>
            <person name="Li X."/>
            <person name="Cheng L."/>
            <person name="Yang W."/>
            <person name="Li M.H."/>
            <person name="Grossniklaus U."/>
            <person name="Zheng H."/>
            <person name="Wang X."/>
        </authorList>
    </citation>
    <scope>NUCLEOTIDE SEQUENCE [LARGE SCALE GENOMIC DNA]</scope>
    <source>
        <strain evidence="2 3">cv. Chiifu-401-42</strain>
    </source>
</reference>
<dbReference type="InParanoid" id="M4F2J3"/>
<evidence type="ECO:0000256" key="1">
    <source>
        <dbReference type="SAM" id="MobiDB-lite"/>
    </source>
</evidence>
<proteinExistence type="predicted"/>
<reference evidence="2" key="3">
    <citation type="submission" date="2023-03" db="UniProtKB">
        <authorList>
            <consortium name="EnsemblPlants"/>
        </authorList>
    </citation>
    <scope>IDENTIFICATION</scope>
    <source>
        <strain evidence="2">cv. Chiifu-401-42</strain>
    </source>
</reference>
<sequence>MGSPEKKTLSILTEEPKRARFSSSGMSFKGVFAAVSYMASAVEENEEGDGKDGDEDEDDDSGDETEPPMARMKMVKMSSLKYTLPWHNIIKSARIAAEKQGTKLNPIKTHHNKEIRPKENHRTRLSYIYISVEDSREFPSRVDEITQSNSRRTSGFMVFYGEIEDEEEESSRN</sequence>
<evidence type="ECO:0000313" key="3">
    <source>
        <dbReference type="Proteomes" id="UP000011750"/>
    </source>
</evidence>
<dbReference type="AlphaFoldDB" id="M4F2J3"/>
<dbReference type="Proteomes" id="UP000011750">
    <property type="component" value="Chromosome A08"/>
</dbReference>
<reference evidence="2 3" key="1">
    <citation type="journal article" date="2011" name="Nat. Genet.">
        <title>The genome of the mesopolyploid crop species Brassica rapa.</title>
        <authorList>
            <consortium name="Brassica rapa Genome Sequencing Project Consortium"/>
            <person name="Wang X."/>
            <person name="Wang H."/>
            <person name="Wang J."/>
            <person name="Sun R."/>
            <person name="Wu J."/>
            <person name="Liu S."/>
            <person name="Bai Y."/>
            <person name="Mun J.H."/>
            <person name="Bancroft I."/>
            <person name="Cheng F."/>
            <person name="Huang S."/>
            <person name="Li X."/>
            <person name="Hua W."/>
            <person name="Wang J."/>
            <person name="Wang X."/>
            <person name="Freeling M."/>
            <person name="Pires J.C."/>
            <person name="Paterson A.H."/>
            <person name="Chalhoub B."/>
            <person name="Wang B."/>
            <person name="Hayward A."/>
            <person name="Sharpe A.G."/>
            <person name="Park B.S."/>
            <person name="Weisshaar B."/>
            <person name="Liu B."/>
            <person name="Li B."/>
            <person name="Liu B."/>
            <person name="Tong C."/>
            <person name="Song C."/>
            <person name="Duran C."/>
            <person name="Peng C."/>
            <person name="Geng C."/>
            <person name="Koh C."/>
            <person name="Lin C."/>
            <person name="Edwards D."/>
            <person name="Mu D."/>
            <person name="Shen D."/>
            <person name="Soumpourou E."/>
            <person name="Li F."/>
            <person name="Fraser F."/>
            <person name="Conant G."/>
            <person name="Lassalle G."/>
            <person name="King G.J."/>
            <person name="Bonnema G."/>
            <person name="Tang H."/>
            <person name="Wang H."/>
            <person name="Belcram H."/>
            <person name="Zhou H."/>
            <person name="Hirakawa H."/>
            <person name="Abe H."/>
            <person name="Guo H."/>
            <person name="Wang H."/>
            <person name="Jin H."/>
            <person name="Parkin I.A."/>
            <person name="Batley J."/>
            <person name="Kim J.S."/>
            <person name="Just J."/>
            <person name="Li J."/>
            <person name="Xu J."/>
            <person name="Deng J."/>
            <person name="Kim J.A."/>
            <person name="Li J."/>
            <person name="Yu J."/>
            <person name="Meng J."/>
            <person name="Wang J."/>
            <person name="Min J."/>
            <person name="Poulain J."/>
            <person name="Wang J."/>
            <person name="Hatakeyama K."/>
            <person name="Wu K."/>
            <person name="Wang L."/>
            <person name="Fang L."/>
            <person name="Trick M."/>
            <person name="Links M.G."/>
            <person name="Zhao M."/>
            <person name="Jin M."/>
            <person name="Ramchiary N."/>
            <person name="Drou N."/>
            <person name="Berkman P.J."/>
            <person name="Cai Q."/>
            <person name="Huang Q."/>
            <person name="Li R."/>
            <person name="Tabata S."/>
            <person name="Cheng S."/>
            <person name="Zhang S."/>
            <person name="Zhang S."/>
            <person name="Huang S."/>
            <person name="Sato S."/>
            <person name="Sun S."/>
            <person name="Kwon S.J."/>
            <person name="Choi S.R."/>
            <person name="Lee T.H."/>
            <person name="Fan W."/>
            <person name="Zhao X."/>
            <person name="Tan X."/>
            <person name="Xu X."/>
            <person name="Wang Y."/>
            <person name="Qiu Y."/>
            <person name="Yin Y."/>
            <person name="Li Y."/>
            <person name="Du Y."/>
            <person name="Liao Y."/>
            <person name="Lim Y."/>
            <person name="Narusaka Y."/>
            <person name="Wang Y."/>
            <person name="Wang Z."/>
            <person name="Li Z."/>
            <person name="Wang Z."/>
            <person name="Xiong Z."/>
            <person name="Zhang Z."/>
        </authorList>
    </citation>
    <scope>NUCLEOTIDE SEQUENCE [LARGE SCALE GENOMIC DNA]</scope>
    <source>
        <strain evidence="2 3">cv. Chiifu-401-42</strain>
    </source>
</reference>
<feature type="region of interest" description="Disordered" evidence="1">
    <location>
        <begin position="40"/>
        <end position="69"/>
    </location>
</feature>
<organism evidence="2 3">
    <name type="scientific">Brassica campestris</name>
    <name type="common">Field mustard</name>
    <dbReference type="NCBI Taxonomy" id="3711"/>
    <lineage>
        <taxon>Eukaryota</taxon>
        <taxon>Viridiplantae</taxon>
        <taxon>Streptophyta</taxon>
        <taxon>Embryophyta</taxon>
        <taxon>Tracheophyta</taxon>
        <taxon>Spermatophyta</taxon>
        <taxon>Magnoliopsida</taxon>
        <taxon>eudicotyledons</taxon>
        <taxon>Gunneridae</taxon>
        <taxon>Pentapetalae</taxon>
        <taxon>rosids</taxon>
        <taxon>malvids</taxon>
        <taxon>Brassicales</taxon>
        <taxon>Brassicaceae</taxon>
        <taxon>Brassiceae</taxon>
        <taxon>Brassica</taxon>
    </lineage>
</organism>
<dbReference type="Gramene" id="Bra035292.1">
    <property type="protein sequence ID" value="Bra035292.1-P"/>
    <property type="gene ID" value="Bra035292"/>
</dbReference>
<keyword evidence="3" id="KW-1185">Reference proteome</keyword>
<protein>
    <submittedName>
        <fullName evidence="2">Uncharacterized protein</fullName>
    </submittedName>
</protein>
<dbReference type="HOGENOM" id="CLU_1549784_0_0_1"/>
<feature type="compositionally biased region" description="Acidic residues" evidence="1">
    <location>
        <begin position="43"/>
        <end position="66"/>
    </location>
</feature>
<dbReference type="EnsemblPlants" id="Bra035292.1">
    <property type="protein sequence ID" value="Bra035292.1-P"/>
    <property type="gene ID" value="Bra035292"/>
</dbReference>